<name>A0A9D1QA46_9FIRM</name>
<reference evidence="1" key="2">
    <citation type="submission" date="2021-04" db="EMBL/GenBank/DDBJ databases">
        <authorList>
            <person name="Gilroy R."/>
        </authorList>
    </citation>
    <scope>NUCLEOTIDE SEQUENCE</scope>
    <source>
        <strain evidence="1">ChiHcolR34-3080</strain>
    </source>
</reference>
<gene>
    <name evidence="1" type="ORF">H9890_02535</name>
</gene>
<dbReference type="AlphaFoldDB" id="A0A9D1QA46"/>
<reference evidence="1" key="1">
    <citation type="journal article" date="2021" name="PeerJ">
        <title>Extensive microbial diversity within the chicken gut microbiome revealed by metagenomics and culture.</title>
        <authorList>
            <person name="Gilroy R."/>
            <person name="Ravi A."/>
            <person name="Getino M."/>
            <person name="Pursley I."/>
            <person name="Horton D.L."/>
            <person name="Alikhan N.F."/>
            <person name="Baker D."/>
            <person name="Gharbi K."/>
            <person name="Hall N."/>
            <person name="Watson M."/>
            <person name="Adriaenssens E.M."/>
            <person name="Foster-Nyarko E."/>
            <person name="Jarju S."/>
            <person name="Secka A."/>
            <person name="Antonio M."/>
            <person name="Oren A."/>
            <person name="Chaudhuri R.R."/>
            <person name="La Ragione R."/>
            <person name="Hildebrand F."/>
            <person name="Pallen M.J."/>
        </authorList>
    </citation>
    <scope>NUCLEOTIDE SEQUENCE</scope>
    <source>
        <strain evidence="1">ChiHcolR34-3080</strain>
    </source>
</reference>
<sequence>MALLDYLAYRTGCEYLSGLHELDSVQRARLRRAVTQLKAEDAPLDEWNDALAYLAGRPPASDAAAAREELLSFLSAAG</sequence>
<evidence type="ECO:0000313" key="1">
    <source>
        <dbReference type="EMBL" id="HIW08261.1"/>
    </source>
</evidence>
<accession>A0A9D1QA46</accession>
<proteinExistence type="predicted"/>
<dbReference type="Proteomes" id="UP000823933">
    <property type="component" value="Unassembled WGS sequence"/>
</dbReference>
<comment type="caution">
    <text evidence="1">The sequence shown here is derived from an EMBL/GenBank/DDBJ whole genome shotgun (WGS) entry which is preliminary data.</text>
</comment>
<dbReference type="EMBL" id="DXHQ01000030">
    <property type="protein sequence ID" value="HIW08261.1"/>
    <property type="molecule type" value="Genomic_DNA"/>
</dbReference>
<protein>
    <submittedName>
        <fullName evidence="1">Uncharacterized protein</fullName>
    </submittedName>
</protein>
<organism evidence="1 2">
    <name type="scientific">Candidatus Faecalibacterium intestinigallinarum</name>
    <dbReference type="NCBI Taxonomy" id="2838581"/>
    <lineage>
        <taxon>Bacteria</taxon>
        <taxon>Bacillati</taxon>
        <taxon>Bacillota</taxon>
        <taxon>Clostridia</taxon>
        <taxon>Eubacteriales</taxon>
        <taxon>Oscillospiraceae</taxon>
        <taxon>Faecalibacterium</taxon>
    </lineage>
</organism>
<evidence type="ECO:0000313" key="2">
    <source>
        <dbReference type="Proteomes" id="UP000823933"/>
    </source>
</evidence>